<evidence type="ECO:0000259" key="2">
    <source>
        <dbReference type="Pfam" id="PF05347"/>
    </source>
</evidence>
<evidence type="ECO:0000256" key="1">
    <source>
        <dbReference type="ARBA" id="ARBA00009508"/>
    </source>
</evidence>
<dbReference type="InterPro" id="IPR008011">
    <property type="entry name" value="Complex1_LYR_dom"/>
</dbReference>
<accession>A0A1X6P1L9</accession>
<reference evidence="3 4" key="1">
    <citation type="submission" date="2017-03" db="EMBL/GenBank/DDBJ databases">
        <title>WGS assembly of Porphyra umbilicalis.</title>
        <authorList>
            <person name="Brawley S.H."/>
            <person name="Blouin N.A."/>
            <person name="Ficko-Blean E."/>
            <person name="Wheeler G.L."/>
            <person name="Lohr M."/>
            <person name="Goodson H.V."/>
            <person name="Jenkins J.W."/>
            <person name="Blaby-Haas C.E."/>
            <person name="Helliwell K.E."/>
            <person name="Chan C."/>
            <person name="Marriage T."/>
            <person name="Bhattacharya D."/>
            <person name="Klein A.S."/>
            <person name="Badis Y."/>
            <person name="Brodie J."/>
            <person name="Cao Y."/>
            <person name="Collen J."/>
            <person name="Dittami S.M."/>
            <person name="Gachon C.M."/>
            <person name="Green B.R."/>
            <person name="Karpowicz S."/>
            <person name="Kim J.W."/>
            <person name="Kudahl U."/>
            <person name="Lin S."/>
            <person name="Michel G."/>
            <person name="Mittag M."/>
            <person name="Olson B.J."/>
            <person name="Pangilinan J."/>
            <person name="Peng Y."/>
            <person name="Qiu H."/>
            <person name="Shu S."/>
            <person name="Singer J.T."/>
            <person name="Smith A.G."/>
            <person name="Sprecher B.N."/>
            <person name="Wagner V."/>
            <person name="Wang W."/>
            <person name="Wang Z.-Y."/>
            <person name="Yan J."/>
            <person name="Yarish C."/>
            <person name="Zoeuner-Riek S."/>
            <person name="Zhuang Y."/>
            <person name="Zou Y."/>
            <person name="Lindquist E.A."/>
            <person name="Grimwood J."/>
            <person name="Barry K."/>
            <person name="Rokhsar D.S."/>
            <person name="Schmutz J."/>
            <person name="Stiller J.W."/>
            <person name="Grossman A.R."/>
            <person name="Prochnik S.E."/>
        </authorList>
    </citation>
    <scope>NUCLEOTIDE SEQUENCE [LARGE SCALE GENOMIC DNA]</scope>
    <source>
        <strain evidence="3">4086291</strain>
    </source>
</reference>
<evidence type="ECO:0000313" key="3">
    <source>
        <dbReference type="EMBL" id="OSX74533.1"/>
    </source>
</evidence>
<dbReference type="Proteomes" id="UP000218209">
    <property type="component" value="Unassembled WGS sequence"/>
</dbReference>
<organism evidence="3 4">
    <name type="scientific">Porphyra umbilicalis</name>
    <name type="common">Purple laver</name>
    <name type="synonym">Red alga</name>
    <dbReference type="NCBI Taxonomy" id="2786"/>
    <lineage>
        <taxon>Eukaryota</taxon>
        <taxon>Rhodophyta</taxon>
        <taxon>Bangiophyceae</taxon>
        <taxon>Bangiales</taxon>
        <taxon>Bangiaceae</taxon>
        <taxon>Porphyra</taxon>
    </lineage>
</organism>
<comment type="similarity">
    <text evidence="1">Belongs to the complex I LYR family.</text>
</comment>
<dbReference type="InterPro" id="IPR045294">
    <property type="entry name" value="Complex1_LYR_LYRM1"/>
</dbReference>
<proteinExistence type="inferred from homology"/>
<dbReference type="Pfam" id="PF05347">
    <property type="entry name" value="Complex1_LYR"/>
    <property type="match status" value="1"/>
</dbReference>
<dbReference type="OrthoDB" id="275715at2759"/>
<gene>
    <name evidence="3" type="ORF">BU14_0285s0021</name>
</gene>
<name>A0A1X6P1L9_PORUM</name>
<evidence type="ECO:0000313" key="4">
    <source>
        <dbReference type="Proteomes" id="UP000218209"/>
    </source>
</evidence>
<dbReference type="GO" id="GO:0005739">
    <property type="term" value="C:mitochondrion"/>
    <property type="evidence" value="ECO:0007669"/>
    <property type="project" value="TreeGrafter"/>
</dbReference>
<protein>
    <recommendedName>
        <fullName evidence="2">Complex 1 LYR protein domain-containing protein</fullName>
    </recommendedName>
</protein>
<dbReference type="PANTHER" id="PTHR14273">
    <property type="entry name" value="LYR MOTIF-CONTAINING PROTEIN 1"/>
    <property type="match status" value="1"/>
</dbReference>
<keyword evidence="4" id="KW-1185">Reference proteome</keyword>
<dbReference type="InterPro" id="IPR040330">
    <property type="entry name" value="LYRM1"/>
</dbReference>
<feature type="domain" description="Complex 1 LYR protein" evidence="2">
    <location>
        <begin position="6"/>
        <end position="62"/>
    </location>
</feature>
<dbReference type="EMBL" id="KV918943">
    <property type="protein sequence ID" value="OSX74533.1"/>
    <property type="molecule type" value="Genomic_DNA"/>
</dbReference>
<dbReference type="CDD" id="cd20261">
    <property type="entry name" value="Complex1_LYR_LYRM1"/>
    <property type="match status" value="1"/>
</dbReference>
<dbReference type="PANTHER" id="PTHR14273:SF0">
    <property type="entry name" value="LYR MOTIF-CONTAINING PROTEIN 1"/>
    <property type="match status" value="1"/>
</dbReference>
<sequence length="100" mass="11128">MAQRVRALGLYHRILRACREWKNPAEATDLRSEARTLFAQNAGLTEAATIEAKLFEGESRLDLATFYGIAAPRLPHVVPGATGRTRETILPAYMHSYGDK</sequence>
<dbReference type="AlphaFoldDB" id="A0A1X6P1L9"/>